<dbReference type="AlphaFoldDB" id="Q97HS0"/>
<reference evidence="2 3" key="1">
    <citation type="journal article" date="2001" name="J. Bacteriol.">
        <title>Genome sequence and comparative analysis of the solvent-producing bacterium Clostridium acetobutylicum.</title>
        <authorList>
            <person name="Nolling J."/>
            <person name="Breton G."/>
            <person name="Omelchenko M.V."/>
            <person name="Makarova K.S."/>
            <person name="Zeng Q."/>
            <person name="Gibson R."/>
            <person name="Lee H.M."/>
            <person name="Dubois J."/>
            <person name="Qiu D."/>
            <person name="Hitti J."/>
            <person name="Wolf Y.I."/>
            <person name="Tatusov R.L."/>
            <person name="Sabathe F."/>
            <person name="Doucette-Stamm L."/>
            <person name="Soucaille P."/>
            <person name="Daly M.J."/>
            <person name="Bennett G.N."/>
            <person name="Koonin E.V."/>
            <person name="Smith D.R."/>
        </authorList>
    </citation>
    <scope>NUCLEOTIDE SEQUENCE [LARGE SCALE GENOMIC DNA]</scope>
    <source>
        <strain evidence="3">ATCC 824 / DSM 792 / JCM 1419 / LMG 5710 / VKM B-1787</strain>
    </source>
</reference>
<dbReference type="GeneID" id="44998426"/>
<evidence type="ECO:0000259" key="1">
    <source>
        <dbReference type="Pfam" id="PF01966"/>
    </source>
</evidence>
<proteinExistence type="predicted"/>
<dbReference type="EMBL" id="AE001437">
    <property type="protein sequence ID" value="AAK79900.1"/>
    <property type="molecule type" value="Genomic_DNA"/>
</dbReference>
<gene>
    <name evidence="2" type="ordered locus">CA_C1938</name>
</gene>
<dbReference type="Proteomes" id="UP000000814">
    <property type="component" value="Chromosome"/>
</dbReference>
<dbReference type="eggNOG" id="COG3481">
    <property type="taxonomic scope" value="Bacteria"/>
</dbReference>
<dbReference type="HOGENOM" id="CLU_099360_0_0_9"/>
<dbReference type="RefSeq" id="WP_010965241.1">
    <property type="nucleotide sequence ID" value="NC_003030.1"/>
</dbReference>
<evidence type="ECO:0000313" key="2">
    <source>
        <dbReference type="EMBL" id="AAK79900.1"/>
    </source>
</evidence>
<dbReference type="CDD" id="cd00077">
    <property type="entry name" value="HDc"/>
    <property type="match status" value="1"/>
</dbReference>
<feature type="domain" description="HD" evidence="1">
    <location>
        <begin position="50"/>
        <end position="158"/>
    </location>
</feature>
<dbReference type="PATRIC" id="fig|272562.8.peg.2142"/>
<dbReference type="InterPro" id="IPR003607">
    <property type="entry name" value="HD/PDEase_dom"/>
</dbReference>
<dbReference type="PIR" id="A97139">
    <property type="entry name" value="A97139"/>
</dbReference>
<dbReference type="Gene3D" id="1.10.3210.10">
    <property type="entry name" value="Hypothetical protein af1432"/>
    <property type="match status" value="1"/>
</dbReference>
<dbReference type="InterPro" id="IPR006674">
    <property type="entry name" value="HD_domain"/>
</dbReference>
<dbReference type="KEGG" id="cac:CA_C1938"/>
<dbReference type="STRING" id="272562.CA_C1938"/>
<name>Q97HS0_CLOAB</name>
<dbReference type="OrthoDB" id="357543at2"/>
<protein>
    <submittedName>
        <fullName evidence="2">Predicted HD superfamily hydrolase</fullName>
    </submittedName>
</protein>
<accession>Q97HS0</accession>
<dbReference type="DNASU" id="1118121"/>
<organism evidence="2 3">
    <name type="scientific">Clostridium acetobutylicum (strain ATCC 824 / DSM 792 / JCM 1419 / IAM 19013 / LMG 5710 / NBRC 13948 / NRRL B-527 / VKM B-1787 / 2291 / W)</name>
    <dbReference type="NCBI Taxonomy" id="272562"/>
    <lineage>
        <taxon>Bacteria</taxon>
        <taxon>Bacillati</taxon>
        <taxon>Bacillota</taxon>
        <taxon>Clostridia</taxon>
        <taxon>Eubacteriales</taxon>
        <taxon>Clostridiaceae</taxon>
        <taxon>Clostridium</taxon>
    </lineage>
</organism>
<evidence type="ECO:0000313" key="3">
    <source>
        <dbReference type="Proteomes" id="UP000000814"/>
    </source>
</evidence>
<dbReference type="Pfam" id="PF01966">
    <property type="entry name" value="HD"/>
    <property type="match status" value="1"/>
</dbReference>
<sequence length="191" mass="21955">MNEIKYAITRLLLSTERQGIHNLIGYMESKDFFKAPCSTQYHLAKEGGLAEHSLNVFNALNDICNGLQWVNTEEKRDSIIICSLLHDLGKMGQFGKLNYIPNLISDRKGGYVQSEKKPFTTNSNLLSVPHEIRSIQIASHFIELTEEENFAILYHNGMYSDLKYQLNGKERSLQMLLHFADMWASRVIEKK</sequence>
<keyword evidence="2" id="KW-0378">Hydrolase</keyword>
<dbReference type="SMR" id="Q97HS0"/>
<keyword evidence="3" id="KW-1185">Reference proteome</keyword>
<dbReference type="SUPFAM" id="SSF109604">
    <property type="entry name" value="HD-domain/PDEase-like"/>
    <property type="match status" value="1"/>
</dbReference>
<dbReference type="GO" id="GO:0016787">
    <property type="term" value="F:hydrolase activity"/>
    <property type="evidence" value="ECO:0007669"/>
    <property type="project" value="UniProtKB-KW"/>
</dbReference>